<dbReference type="RefSeq" id="WP_182614135.1">
    <property type="nucleotide sequence ID" value="NZ_BAAATF010000002.1"/>
</dbReference>
<gene>
    <name evidence="2" type="ORF">FHX71_000340</name>
</gene>
<accession>A0A7W3PC68</accession>
<dbReference type="AlphaFoldDB" id="A0A7W3PC68"/>
<dbReference type="EMBL" id="JACGWV010000001">
    <property type="protein sequence ID" value="MBA8806398.1"/>
    <property type="molecule type" value="Genomic_DNA"/>
</dbReference>
<keyword evidence="3" id="KW-1185">Reference proteome</keyword>
<evidence type="ECO:0000256" key="1">
    <source>
        <dbReference type="SAM" id="MobiDB-lite"/>
    </source>
</evidence>
<name>A0A7W3PC68_9MICO</name>
<comment type="caution">
    <text evidence="2">The sequence shown here is derived from an EMBL/GenBank/DDBJ whole genome shotgun (WGS) entry which is preliminary data.</text>
</comment>
<feature type="compositionally biased region" description="Basic and acidic residues" evidence="1">
    <location>
        <begin position="169"/>
        <end position="184"/>
    </location>
</feature>
<proteinExistence type="predicted"/>
<protein>
    <submittedName>
        <fullName evidence="2">Uncharacterized protein</fullName>
    </submittedName>
</protein>
<evidence type="ECO:0000313" key="2">
    <source>
        <dbReference type="EMBL" id="MBA8806398.1"/>
    </source>
</evidence>
<feature type="region of interest" description="Disordered" evidence="1">
    <location>
        <begin position="139"/>
        <end position="184"/>
    </location>
</feature>
<reference evidence="2 3" key="1">
    <citation type="submission" date="2020-07" db="EMBL/GenBank/DDBJ databases">
        <title>Sequencing the genomes of 1000 actinobacteria strains.</title>
        <authorList>
            <person name="Klenk H.-P."/>
        </authorList>
    </citation>
    <scope>NUCLEOTIDE SEQUENCE [LARGE SCALE GENOMIC DNA]</scope>
    <source>
        <strain evidence="2 3">DSM 44121</strain>
    </source>
</reference>
<dbReference type="Proteomes" id="UP000540568">
    <property type="component" value="Unassembled WGS sequence"/>
</dbReference>
<organism evidence="2 3">
    <name type="scientific">Promicromonospora sukumoe</name>
    <dbReference type="NCBI Taxonomy" id="88382"/>
    <lineage>
        <taxon>Bacteria</taxon>
        <taxon>Bacillati</taxon>
        <taxon>Actinomycetota</taxon>
        <taxon>Actinomycetes</taxon>
        <taxon>Micrococcales</taxon>
        <taxon>Promicromonosporaceae</taxon>
        <taxon>Promicromonospora</taxon>
    </lineage>
</organism>
<evidence type="ECO:0000313" key="3">
    <source>
        <dbReference type="Proteomes" id="UP000540568"/>
    </source>
</evidence>
<sequence length="184" mass="20722">MADDDAMAPDHLQFDVLRLEELTREVDPREIPGEPEYLRAAGPFTSQYLEVWETYEVRAMHTRALEQPRFPDPDADAALRRRLDEMPMVPALYALGANAAVVQDLIDGRWQAMQAARKDGATWEQIGRALRITKQGAQDFYKRGEADPDAPPAEPYLEPTDDGYSAVEQPRELDAADHDGKRAT</sequence>